<dbReference type="Pfam" id="PF02613">
    <property type="entry name" value="Nitrate_red_del"/>
    <property type="match status" value="1"/>
</dbReference>
<dbReference type="InterPro" id="IPR026269">
    <property type="entry name" value="DmsD-type"/>
</dbReference>
<proteinExistence type="predicted"/>
<reference evidence="2" key="1">
    <citation type="submission" date="2024-06" db="EMBL/GenBank/DDBJ databases">
        <authorList>
            <person name="Coelho C."/>
            <person name="Bento M."/>
            <person name="Garcia E."/>
            <person name="Camelo A."/>
            <person name="Brandao I."/>
            <person name="Espirito Santo C."/>
            <person name="Trovao J."/>
            <person name="Verissimo A."/>
            <person name="Costa J."/>
            <person name="Tiago I."/>
        </authorList>
    </citation>
    <scope>NUCLEOTIDE SEQUENCE</scope>
    <source>
        <strain evidence="2">KWT182</strain>
    </source>
</reference>
<organism evidence="2">
    <name type="scientific">Acerihabitans sp. KWT182</name>
    <dbReference type="NCBI Taxonomy" id="3157919"/>
    <lineage>
        <taxon>Bacteria</taxon>
        <taxon>Pseudomonadati</taxon>
        <taxon>Pseudomonadota</taxon>
        <taxon>Gammaproteobacteria</taxon>
        <taxon>Enterobacterales</taxon>
        <taxon>Pectobacteriaceae</taxon>
        <taxon>Acerihabitans</taxon>
    </lineage>
</organism>
<keyword evidence="1" id="KW-0143">Chaperone</keyword>
<dbReference type="PIRSF" id="PIRSF004690">
    <property type="entry name" value="DmsD"/>
    <property type="match status" value="1"/>
</dbReference>
<dbReference type="EMBL" id="CP157947">
    <property type="protein sequence ID" value="XBS68352.1"/>
    <property type="molecule type" value="Genomic_DNA"/>
</dbReference>
<name>A0AAU7Q6I0_9GAMM</name>
<dbReference type="AlphaFoldDB" id="A0AAU7Q6I0"/>
<protein>
    <submittedName>
        <fullName evidence="2">Molecular chaperone</fullName>
    </submittedName>
</protein>
<gene>
    <name evidence="2" type="ORF">ABK905_16570</name>
</gene>
<dbReference type="SUPFAM" id="SSF89155">
    <property type="entry name" value="TorD-like"/>
    <property type="match status" value="1"/>
</dbReference>
<dbReference type="InterPro" id="IPR050289">
    <property type="entry name" value="TorD/DmsD_chaperones"/>
</dbReference>
<accession>A0AAU7Q6I0</accession>
<dbReference type="InterPro" id="IPR036411">
    <property type="entry name" value="TorD-like_sf"/>
</dbReference>
<dbReference type="InterPro" id="IPR020945">
    <property type="entry name" value="DMSO/NO3_reduct_chaperone"/>
</dbReference>
<evidence type="ECO:0000313" key="2">
    <source>
        <dbReference type="EMBL" id="XBS68352.1"/>
    </source>
</evidence>
<dbReference type="PANTHER" id="PTHR34227">
    <property type="entry name" value="CHAPERONE PROTEIN YCDY"/>
    <property type="match status" value="1"/>
</dbReference>
<evidence type="ECO:0000256" key="1">
    <source>
        <dbReference type="ARBA" id="ARBA00023186"/>
    </source>
</evidence>
<dbReference type="Gene3D" id="1.10.3480.10">
    <property type="entry name" value="TorD-like"/>
    <property type="match status" value="1"/>
</dbReference>
<sequence length="182" mass="20168">MNDFSMVCRVLGTLFYRSPQDEILAPLMTLIMDGKLTEHWPLDQDDLLARLGKGVTPTALAKDYSALFDGAAAKVQPFRSSWLAAPESDVRAFLSESGMPLAETPADHFGTLLLAASWLEDHAQQDETIAQIRLFDEFLMPWSDIFLGKVEANAGSDFYRVLAMITREALQALREELAEASA</sequence>
<dbReference type="PANTHER" id="PTHR34227:SF12">
    <property type="entry name" value="CHAPERONE PROTEIN YCDY"/>
    <property type="match status" value="1"/>
</dbReference>